<feature type="region of interest" description="Disordered" evidence="1">
    <location>
        <begin position="135"/>
        <end position="162"/>
    </location>
</feature>
<evidence type="ECO:0000313" key="3">
    <source>
        <dbReference type="Proteomes" id="UP000185426"/>
    </source>
</evidence>
<name>A0A1L6ZPH1_BACIA</name>
<evidence type="ECO:0000313" key="2">
    <source>
        <dbReference type="EMBL" id="APT48409.1"/>
    </source>
</evidence>
<accession>A0A1L6ZPH1</accession>
<gene>
    <name evidence="2" type="ORF">BSA145_21325</name>
</gene>
<dbReference type="Proteomes" id="UP000185426">
    <property type="component" value="Plasmid unnamed2"/>
</dbReference>
<reference evidence="2 3" key="1">
    <citation type="submission" date="2016-05" db="EMBL/GenBank/DDBJ databases">
        <title>Complete Genome and Methylome Analysis of Psychrotrophic Bacterial Isolates from Antarctic Lake Untersee.</title>
        <authorList>
            <person name="Fomenkov A."/>
            <person name="Akimov V.N."/>
            <person name="Vasilyeva L.V."/>
            <person name="Andersen D."/>
            <person name="Vincze T."/>
            <person name="Roberts R.J."/>
        </authorList>
    </citation>
    <scope>NUCLEOTIDE SEQUENCE [LARGE SCALE GENOMIC DNA]</scope>
    <source>
        <strain evidence="2 3">U14-5</strain>
        <plasmid evidence="2 3">unnamed2</plasmid>
    </source>
</reference>
<feature type="region of interest" description="Disordered" evidence="1">
    <location>
        <begin position="1"/>
        <end position="20"/>
    </location>
</feature>
<geneLocation type="plasmid" evidence="2 3">
    <name>unnamed2</name>
</geneLocation>
<dbReference type="EMBL" id="CP015609">
    <property type="protein sequence ID" value="APT48409.1"/>
    <property type="molecule type" value="Genomic_DNA"/>
</dbReference>
<evidence type="ECO:0000256" key="1">
    <source>
        <dbReference type="SAM" id="MobiDB-lite"/>
    </source>
</evidence>
<dbReference type="AlphaFoldDB" id="A0A1L6ZPH1"/>
<sequence>MADTQRTTPKARRRLAITSPHPAGAAVIPNSVENPIRRVRTAFYSASRLLPVDFVDRVALLEQRERILDLAEALLDLADAMDAPLEDREPEPVEAEDDEATLQPVTLAPDWVRPVKVSCRGAILHAFRAPGEPVLPVTYYPPKPQPNEPPEDKPKRRNSQLENSSLATGLRNACLAGTGFWVLVGLAGWGLA</sequence>
<keyword evidence="2" id="KW-0614">Plasmid</keyword>
<organism evidence="2 3">
    <name type="scientific">Bacillus safensis</name>
    <dbReference type="NCBI Taxonomy" id="561879"/>
    <lineage>
        <taxon>Bacteria</taxon>
        <taxon>Bacillati</taxon>
        <taxon>Bacillota</taxon>
        <taxon>Bacilli</taxon>
        <taxon>Bacillales</taxon>
        <taxon>Bacillaceae</taxon>
        <taxon>Bacillus</taxon>
    </lineage>
</organism>
<feature type="compositionally biased region" description="Pro residues" evidence="1">
    <location>
        <begin position="139"/>
        <end position="148"/>
    </location>
</feature>
<proteinExistence type="predicted"/>
<protein>
    <submittedName>
        <fullName evidence="2">Uncharacterized protein</fullName>
    </submittedName>
</protein>